<name>A0AAD4HPZ6_9AGAM</name>
<evidence type="ECO:0000313" key="2">
    <source>
        <dbReference type="Proteomes" id="UP001195769"/>
    </source>
</evidence>
<dbReference type="Proteomes" id="UP001195769">
    <property type="component" value="Unassembled WGS sequence"/>
</dbReference>
<protein>
    <submittedName>
        <fullName evidence="1">Uncharacterized protein</fullName>
    </submittedName>
</protein>
<gene>
    <name evidence="1" type="ORF">F5891DRAFT_747221</name>
</gene>
<dbReference type="AlphaFoldDB" id="A0AAD4HPZ6"/>
<dbReference type="RefSeq" id="XP_041230102.1">
    <property type="nucleotide sequence ID" value="XM_041373080.1"/>
</dbReference>
<comment type="caution">
    <text evidence="1">The sequence shown here is derived from an EMBL/GenBank/DDBJ whole genome shotgun (WGS) entry which is preliminary data.</text>
</comment>
<evidence type="ECO:0000313" key="1">
    <source>
        <dbReference type="EMBL" id="KAG1904527.1"/>
    </source>
</evidence>
<accession>A0AAD4HPZ6</accession>
<reference evidence="1" key="1">
    <citation type="journal article" date="2020" name="New Phytol.">
        <title>Comparative genomics reveals dynamic genome evolution in host specialist ectomycorrhizal fungi.</title>
        <authorList>
            <person name="Lofgren L.A."/>
            <person name="Nguyen N.H."/>
            <person name="Vilgalys R."/>
            <person name="Ruytinx J."/>
            <person name="Liao H.L."/>
            <person name="Branco S."/>
            <person name="Kuo A."/>
            <person name="LaButti K."/>
            <person name="Lipzen A."/>
            <person name="Andreopoulos W."/>
            <person name="Pangilinan J."/>
            <person name="Riley R."/>
            <person name="Hundley H."/>
            <person name="Na H."/>
            <person name="Barry K."/>
            <person name="Grigoriev I.V."/>
            <person name="Stajich J.E."/>
            <person name="Kennedy P.G."/>
        </authorList>
    </citation>
    <scope>NUCLEOTIDE SEQUENCE</scope>
    <source>
        <strain evidence="1">FC203</strain>
    </source>
</reference>
<proteinExistence type="predicted"/>
<dbReference type="EMBL" id="JABBWK010000009">
    <property type="protein sequence ID" value="KAG1904527.1"/>
    <property type="molecule type" value="Genomic_DNA"/>
</dbReference>
<keyword evidence="2" id="KW-1185">Reference proteome</keyword>
<sequence length="168" mass="18557">MLAQHDQHDGRYVCSKDGQLVRPASYKRHLKTEKHLGHKPTEFICPGCLETYSRRDVCKKHWDDRCGKLAANSRLSYEAACQALTSFNSALATASFMPPLPTTATTMSHSSPPEIIPTDATNPYSRAASDIQDPPLVSPVLPPSEGQDIALAEVHDTLALMRCKNLLW</sequence>
<dbReference type="GeneID" id="64667378"/>
<organism evidence="1 2">
    <name type="scientific">Suillus fuscotomentosus</name>
    <dbReference type="NCBI Taxonomy" id="1912939"/>
    <lineage>
        <taxon>Eukaryota</taxon>
        <taxon>Fungi</taxon>
        <taxon>Dikarya</taxon>
        <taxon>Basidiomycota</taxon>
        <taxon>Agaricomycotina</taxon>
        <taxon>Agaricomycetes</taxon>
        <taxon>Agaricomycetidae</taxon>
        <taxon>Boletales</taxon>
        <taxon>Suillineae</taxon>
        <taxon>Suillaceae</taxon>
        <taxon>Suillus</taxon>
    </lineage>
</organism>